<organism evidence="1 2">
    <name type="scientific">Fusarium decemcellulare</name>
    <dbReference type="NCBI Taxonomy" id="57161"/>
    <lineage>
        <taxon>Eukaryota</taxon>
        <taxon>Fungi</taxon>
        <taxon>Dikarya</taxon>
        <taxon>Ascomycota</taxon>
        <taxon>Pezizomycotina</taxon>
        <taxon>Sordariomycetes</taxon>
        <taxon>Hypocreomycetidae</taxon>
        <taxon>Hypocreales</taxon>
        <taxon>Nectriaceae</taxon>
        <taxon>Fusarium</taxon>
        <taxon>Fusarium decemcellulare species complex</taxon>
    </lineage>
</organism>
<gene>
    <name evidence="1" type="ORF">NM208_g13666</name>
</gene>
<reference evidence="1" key="1">
    <citation type="submission" date="2022-08" db="EMBL/GenBank/DDBJ databases">
        <title>Genome Sequence of Fusarium decemcellulare.</title>
        <authorList>
            <person name="Buettner E."/>
        </authorList>
    </citation>
    <scope>NUCLEOTIDE SEQUENCE</scope>
    <source>
        <strain evidence="1">Babe19</strain>
    </source>
</reference>
<keyword evidence="2" id="KW-1185">Reference proteome</keyword>
<comment type="caution">
    <text evidence="1">The sequence shown here is derived from an EMBL/GenBank/DDBJ whole genome shotgun (WGS) entry which is preliminary data.</text>
</comment>
<evidence type="ECO:0000313" key="2">
    <source>
        <dbReference type="Proteomes" id="UP001148629"/>
    </source>
</evidence>
<proteinExistence type="predicted"/>
<dbReference type="Proteomes" id="UP001148629">
    <property type="component" value="Unassembled WGS sequence"/>
</dbReference>
<name>A0ACC1RK57_9HYPO</name>
<dbReference type="EMBL" id="JANRMS010002875">
    <property type="protein sequence ID" value="KAJ3520541.1"/>
    <property type="molecule type" value="Genomic_DNA"/>
</dbReference>
<evidence type="ECO:0000313" key="1">
    <source>
        <dbReference type="EMBL" id="KAJ3520541.1"/>
    </source>
</evidence>
<protein>
    <submittedName>
        <fullName evidence="1">Uncharacterized protein</fullName>
    </submittedName>
</protein>
<accession>A0ACC1RK57</accession>
<sequence>MEAGSFSQVRWHEPGCKAPVVVTNQGLPFCRACNTSPNLDNLLAVQQTSTSGTEMPPDEPPSKLNLWWPPSVPYTKGQGASTLGITGKMHQDKDGPTDTAAHKSTFGTKPADTIYEDDLGPESFRLAYLEPIATLDHNNPIVHIELETYELNNCPEYEAVSYTWGGENADSRRKYPVYFGAYWDVLFHTKNCWDMLRFCIPARGIRLLWVDALCINQSSIQDRGIQVANMGRIYRGCQRVVIYLGPDIALDLPPNRYPRRFLLQHIEAANSSSLGQRQLNLQQILARRYFTRIWVIQELVLPKQAVTRIGDVDFTVDPSTRKFLHQATPSTAAPWLQYGMSGGVPEGSICELMARTAMSDSEDPRDRLFGILGLVNPRTEDKAHTPPLHADYSLSYQAVSIGFFAYCLINLKMPRILLGSRGLLVGDNHLPSWVPDWSSKDLWDHVLARRLSDYDSDELKKALSHDPVAEILSQPSNICSVVVLQRDSSSSCGTEAKWETRFQVDSQTGALTMRLTRLCKIQKNIAFLKNTEAGRMFVARYEYYGLGLISHFALDVLVRPGLDEIFFLDTPSKTTKIFLVLRKLEDTSHWRLVASCDCFFINFNDLGNHRGRHGDVVVEEEKVFPREIWKLHCVNASAVLTQLATPIQSSSLLWLLPHLEYVGDLLVYVTGIPTNTSPHLSQLAISSWSPDPPEWFWLQEKDIRVDIPRDKWNQMPPSIRDEFEEFASKVTLKLSTDGQDWGPYEADLSKMHIPVDLILAINVASLFSWLGGLVSIPWEGLAVAELVGGRKRRRLHNLLWDEKIQDGEYWISRDEIHSWGLCEELEIDGRSYQVTIV</sequence>